<evidence type="ECO:0000313" key="2">
    <source>
        <dbReference type="EMBL" id="RBL90459.1"/>
    </source>
</evidence>
<gene>
    <name evidence="2" type="ORF">DF182_28785</name>
</gene>
<dbReference type="SUPFAM" id="SSF56281">
    <property type="entry name" value="Metallo-hydrolase/oxidoreductase"/>
    <property type="match status" value="1"/>
</dbReference>
<dbReference type="RefSeq" id="WP_113619207.1">
    <property type="nucleotide sequence ID" value="NZ_QFFJ01000002.1"/>
</dbReference>
<keyword evidence="3" id="KW-1185">Reference proteome</keyword>
<sequence length="396" mass="44620">MGNQIKNYPVDNGDQSLITIEENGITTNIMVDCNIRDSSMDDSDPSQYDVKKDLLNTLKRRKVNDIDGVPYTDIFILTHGDDDHIHGFEKNFYQGDPKAYKQKHKDQGEILIDVLWFSPMVMGTATNDDERCFNREAKRRIKLHKDKDAAKDLPGNRIVIIGYDANEKLDDLDLVRRVPGDVVSRFNERDLQTFSIFIHSPYQQHLTDDEVDKNRVSVVFQARFKARATDTNFSTLAMFGGDADHKAWATILEKTKKYKNDVNQRALDWDILIAPHHCSWTFFNECPQDKNPDPAPTSIEFLGYRRKGGKVVASSKLIENNDDNPPHYKAKEQYLDKLDKDSDFLNTANHPNSSKPEPIIFVITENGPSKAPKVSSGSSITAAGGAGAAGRSITQG</sequence>
<feature type="region of interest" description="Disordered" evidence="1">
    <location>
        <begin position="366"/>
        <end position="396"/>
    </location>
</feature>
<reference evidence="2 3" key="1">
    <citation type="submission" date="2018-05" db="EMBL/GenBank/DDBJ databases">
        <title>Chitinophaga sp. K3CV102501T nov., isolated from isolated from a monsoon evergreen broad-leaved forest soil.</title>
        <authorList>
            <person name="Lv Y."/>
        </authorList>
    </citation>
    <scope>NUCLEOTIDE SEQUENCE [LARGE SCALE GENOMIC DNA]</scope>
    <source>
        <strain evidence="2 3">GDMCC 1.1325</strain>
    </source>
</reference>
<feature type="compositionally biased region" description="Low complexity" evidence="1">
    <location>
        <begin position="375"/>
        <end position="396"/>
    </location>
</feature>
<evidence type="ECO:0000256" key="1">
    <source>
        <dbReference type="SAM" id="MobiDB-lite"/>
    </source>
</evidence>
<name>A0A365XVS7_9BACT</name>
<organism evidence="2 3">
    <name type="scientific">Chitinophaga flava</name>
    <dbReference type="NCBI Taxonomy" id="2259036"/>
    <lineage>
        <taxon>Bacteria</taxon>
        <taxon>Pseudomonadati</taxon>
        <taxon>Bacteroidota</taxon>
        <taxon>Chitinophagia</taxon>
        <taxon>Chitinophagales</taxon>
        <taxon>Chitinophagaceae</taxon>
        <taxon>Chitinophaga</taxon>
    </lineage>
</organism>
<proteinExistence type="predicted"/>
<dbReference type="Proteomes" id="UP000253410">
    <property type="component" value="Unassembled WGS sequence"/>
</dbReference>
<dbReference type="AlphaFoldDB" id="A0A365XVS7"/>
<comment type="caution">
    <text evidence="2">The sequence shown here is derived from an EMBL/GenBank/DDBJ whole genome shotgun (WGS) entry which is preliminary data.</text>
</comment>
<dbReference type="EMBL" id="QFFJ01000002">
    <property type="protein sequence ID" value="RBL90459.1"/>
    <property type="molecule type" value="Genomic_DNA"/>
</dbReference>
<protein>
    <submittedName>
        <fullName evidence="2">Cobyric acid synthase CobQ</fullName>
    </submittedName>
</protein>
<dbReference type="OrthoDB" id="418728at2"/>
<evidence type="ECO:0000313" key="3">
    <source>
        <dbReference type="Proteomes" id="UP000253410"/>
    </source>
</evidence>
<dbReference type="Gene3D" id="3.60.15.10">
    <property type="entry name" value="Ribonuclease Z/Hydroxyacylglutathione hydrolase-like"/>
    <property type="match status" value="1"/>
</dbReference>
<accession>A0A365XVS7</accession>
<dbReference type="InterPro" id="IPR036866">
    <property type="entry name" value="RibonucZ/Hydroxyglut_hydro"/>
</dbReference>